<protein>
    <submittedName>
        <fullName evidence="2">Uncharacterized protein</fullName>
    </submittedName>
</protein>
<evidence type="ECO:0000256" key="1">
    <source>
        <dbReference type="SAM" id="MobiDB-lite"/>
    </source>
</evidence>
<evidence type="ECO:0000313" key="2">
    <source>
        <dbReference type="EMBL" id="KAF1981474.1"/>
    </source>
</evidence>
<feature type="compositionally biased region" description="Basic and acidic residues" evidence="1">
    <location>
        <begin position="1"/>
        <end position="12"/>
    </location>
</feature>
<keyword evidence="3" id="KW-1185">Reference proteome</keyword>
<dbReference type="Proteomes" id="UP000800041">
    <property type="component" value="Unassembled WGS sequence"/>
</dbReference>
<gene>
    <name evidence="2" type="ORF">K402DRAFT_233899</name>
</gene>
<reference evidence="2" key="1">
    <citation type="journal article" date="2020" name="Stud. Mycol.">
        <title>101 Dothideomycetes genomes: a test case for predicting lifestyles and emergence of pathogens.</title>
        <authorList>
            <person name="Haridas S."/>
            <person name="Albert R."/>
            <person name="Binder M."/>
            <person name="Bloem J."/>
            <person name="Labutti K."/>
            <person name="Salamov A."/>
            <person name="Andreopoulos B."/>
            <person name="Baker S."/>
            <person name="Barry K."/>
            <person name="Bills G."/>
            <person name="Bluhm B."/>
            <person name="Cannon C."/>
            <person name="Castanera R."/>
            <person name="Culley D."/>
            <person name="Daum C."/>
            <person name="Ezra D."/>
            <person name="Gonzalez J."/>
            <person name="Henrissat B."/>
            <person name="Kuo A."/>
            <person name="Liang C."/>
            <person name="Lipzen A."/>
            <person name="Lutzoni F."/>
            <person name="Magnuson J."/>
            <person name="Mondo S."/>
            <person name="Nolan M."/>
            <person name="Ohm R."/>
            <person name="Pangilinan J."/>
            <person name="Park H.-J."/>
            <person name="Ramirez L."/>
            <person name="Alfaro M."/>
            <person name="Sun H."/>
            <person name="Tritt A."/>
            <person name="Yoshinaga Y."/>
            <person name="Zwiers L.-H."/>
            <person name="Turgeon B."/>
            <person name="Goodwin S."/>
            <person name="Spatafora J."/>
            <person name="Crous P."/>
            <person name="Grigoriev I."/>
        </authorList>
    </citation>
    <scope>NUCLEOTIDE SEQUENCE</scope>
    <source>
        <strain evidence="2">CBS 113979</strain>
    </source>
</reference>
<proteinExistence type="predicted"/>
<organism evidence="2 3">
    <name type="scientific">Aulographum hederae CBS 113979</name>
    <dbReference type="NCBI Taxonomy" id="1176131"/>
    <lineage>
        <taxon>Eukaryota</taxon>
        <taxon>Fungi</taxon>
        <taxon>Dikarya</taxon>
        <taxon>Ascomycota</taxon>
        <taxon>Pezizomycotina</taxon>
        <taxon>Dothideomycetes</taxon>
        <taxon>Pleosporomycetidae</taxon>
        <taxon>Aulographales</taxon>
        <taxon>Aulographaceae</taxon>
    </lineage>
</organism>
<dbReference type="AlphaFoldDB" id="A0A6G1GKY1"/>
<dbReference type="EMBL" id="ML977198">
    <property type="protein sequence ID" value="KAF1981474.1"/>
    <property type="molecule type" value="Genomic_DNA"/>
</dbReference>
<feature type="region of interest" description="Disordered" evidence="1">
    <location>
        <begin position="1"/>
        <end position="30"/>
    </location>
</feature>
<name>A0A6G1GKY1_9PEZI</name>
<evidence type="ECO:0000313" key="3">
    <source>
        <dbReference type="Proteomes" id="UP000800041"/>
    </source>
</evidence>
<accession>A0A6G1GKY1</accession>
<sequence length="177" mass="19897">MNLELHRPHGAEPDQGPEMQSGPSASKFQGVVRPPQAECPLLETASRHRRENADATLMTVRSGFLTSRFAGMGRTQTHIPDGVMPLPSPPNVSSWHSMPVWVQQNRATEEQSSWQAELHRNNLCSIRNDIRKNKKARYKCALPFASRRPLSSNASTCRPPRRCNCIKEMPGSGRMQR</sequence>